<evidence type="ECO:0000256" key="2">
    <source>
        <dbReference type="SAM" id="MobiDB-lite"/>
    </source>
</evidence>
<sequence length="177" mass="18584">MSADPDHILGPIRAPGDPMTEEDGRALRTALGRFATGVAVITVATPGGPLGITANSFASVSLDPPLVLWSPAKASRRFRPFVEADHFAIHVMGAEQGDLAGRFVREGNPFGDLTWKSDPEGTPLIDGCLARFRCRRAAVHDAGDHVIVIGDVLAASHRDGAPLVFAAGRYGGFASSD</sequence>
<comment type="caution">
    <text evidence="4">The sequence shown here is derived from an EMBL/GenBank/DDBJ whole genome shotgun (WGS) entry which is preliminary data.</text>
</comment>
<dbReference type="OrthoDB" id="9792858at2"/>
<dbReference type="EMBL" id="QKZL01000003">
    <property type="protein sequence ID" value="PZX18310.1"/>
    <property type="molecule type" value="Genomic_DNA"/>
</dbReference>
<dbReference type="InterPro" id="IPR002563">
    <property type="entry name" value="Flavin_Rdtase-like_dom"/>
</dbReference>
<reference evidence="4 5" key="1">
    <citation type="submission" date="2018-06" db="EMBL/GenBank/DDBJ databases">
        <title>Genomic Encyclopedia of Archaeal and Bacterial Type Strains, Phase II (KMG-II): from individual species to whole genera.</title>
        <authorList>
            <person name="Goeker M."/>
        </authorList>
    </citation>
    <scope>NUCLEOTIDE SEQUENCE [LARGE SCALE GENOMIC DNA]</scope>
    <source>
        <strain evidence="4 5">DSM 22009</strain>
    </source>
</reference>
<organism evidence="4 5">
    <name type="scientific">Palleronia aestuarii</name>
    <dbReference type="NCBI Taxonomy" id="568105"/>
    <lineage>
        <taxon>Bacteria</taxon>
        <taxon>Pseudomonadati</taxon>
        <taxon>Pseudomonadota</taxon>
        <taxon>Alphaproteobacteria</taxon>
        <taxon>Rhodobacterales</taxon>
        <taxon>Roseobacteraceae</taxon>
        <taxon>Palleronia</taxon>
    </lineage>
</organism>
<evidence type="ECO:0000313" key="5">
    <source>
        <dbReference type="Proteomes" id="UP000248916"/>
    </source>
</evidence>
<evidence type="ECO:0000256" key="1">
    <source>
        <dbReference type="ARBA" id="ARBA00023002"/>
    </source>
</evidence>
<feature type="region of interest" description="Disordered" evidence="2">
    <location>
        <begin position="1"/>
        <end position="21"/>
    </location>
</feature>
<accession>A0A2W7NEG3</accession>
<keyword evidence="1" id="KW-0560">Oxidoreductase</keyword>
<dbReference type="SUPFAM" id="SSF50475">
    <property type="entry name" value="FMN-binding split barrel"/>
    <property type="match status" value="1"/>
</dbReference>
<dbReference type="InterPro" id="IPR012349">
    <property type="entry name" value="Split_barrel_FMN-bd"/>
</dbReference>
<proteinExistence type="predicted"/>
<feature type="domain" description="Flavin reductase like" evidence="3">
    <location>
        <begin position="31"/>
        <end position="172"/>
    </location>
</feature>
<name>A0A2W7NEG3_9RHOB</name>
<dbReference type="SMART" id="SM00903">
    <property type="entry name" value="Flavin_Reduct"/>
    <property type="match status" value="1"/>
</dbReference>
<dbReference type="PANTHER" id="PTHR30466">
    <property type="entry name" value="FLAVIN REDUCTASE"/>
    <property type="match status" value="1"/>
</dbReference>
<keyword evidence="5" id="KW-1185">Reference proteome</keyword>
<dbReference type="InterPro" id="IPR050268">
    <property type="entry name" value="NADH-dep_flavin_reductase"/>
</dbReference>
<gene>
    <name evidence="4" type="ORF">LX81_00939</name>
</gene>
<dbReference type="GO" id="GO:0010181">
    <property type="term" value="F:FMN binding"/>
    <property type="evidence" value="ECO:0007669"/>
    <property type="project" value="InterPro"/>
</dbReference>
<dbReference type="AlphaFoldDB" id="A0A2W7NEG3"/>
<dbReference type="PANTHER" id="PTHR30466:SF1">
    <property type="entry name" value="FMN REDUCTASE (NADH) RUTF"/>
    <property type="match status" value="1"/>
</dbReference>
<dbReference type="Gene3D" id="2.30.110.10">
    <property type="entry name" value="Electron Transport, Fmn-binding Protein, Chain A"/>
    <property type="match status" value="1"/>
</dbReference>
<protein>
    <submittedName>
        <fullName evidence="4">Flavin reductase (DIM6/NTAB) family NADH-FMN oxidoreductase RutF</fullName>
    </submittedName>
</protein>
<dbReference type="Proteomes" id="UP000248916">
    <property type="component" value="Unassembled WGS sequence"/>
</dbReference>
<dbReference type="GO" id="GO:0042602">
    <property type="term" value="F:riboflavin reductase (NADPH) activity"/>
    <property type="evidence" value="ECO:0007669"/>
    <property type="project" value="TreeGrafter"/>
</dbReference>
<evidence type="ECO:0000259" key="3">
    <source>
        <dbReference type="SMART" id="SM00903"/>
    </source>
</evidence>
<dbReference type="GO" id="GO:0006208">
    <property type="term" value="P:pyrimidine nucleobase catabolic process"/>
    <property type="evidence" value="ECO:0007669"/>
    <property type="project" value="TreeGrafter"/>
</dbReference>
<dbReference type="Pfam" id="PF01613">
    <property type="entry name" value="Flavin_Reduct"/>
    <property type="match status" value="1"/>
</dbReference>
<evidence type="ECO:0000313" key="4">
    <source>
        <dbReference type="EMBL" id="PZX18310.1"/>
    </source>
</evidence>